<accession>A0ABY3SCF9</accession>
<keyword evidence="1" id="KW-0472">Membrane</keyword>
<feature type="transmembrane region" description="Helical" evidence="1">
    <location>
        <begin position="41"/>
        <end position="64"/>
    </location>
</feature>
<sequence length="123" mass="14119">MDGPLIFAMIIMLTANSWIFYLAQWVILIILSISWRYFRDLFLRVAAPQIGIAMLLVSVFWVMGEKETAGMLWTAFPVYHVPLLFAALLTGKWLRSAHPVLLLVFHCTGLAVFFAAVFCYFHF</sequence>
<evidence type="ECO:0000313" key="2">
    <source>
        <dbReference type="EMBL" id="UGS43523.1"/>
    </source>
</evidence>
<evidence type="ECO:0000256" key="1">
    <source>
        <dbReference type="SAM" id="Phobius"/>
    </source>
</evidence>
<protein>
    <submittedName>
        <fullName evidence="2">Uncharacterized protein</fullName>
    </submittedName>
</protein>
<evidence type="ECO:0000313" key="3">
    <source>
        <dbReference type="Proteomes" id="UP001199659"/>
    </source>
</evidence>
<reference evidence="2 3" key="1">
    <citation type="journal article" date="2022" name="Int. J. Syst. Evol. Microbiol.">
        <title>Pseudocitrobacter corydidari sp. nov., isolated from the Asian emerald cockroach Corydidarum magnifica.</title>
        <authorList>
            <person name="Guzman J."/>
            <person name="Poehlein A."/>
            <person name="Glaeser S.P."/>
            <person name="Schwengers O."/>
            <person name="Blom J."/>
            <person name="Hollensteiner J."/>
            <person name="Kampfer P."/>
            <person name="Vilcinskas A."/>
        </authorList>
    </citation>
    <scope>NUCLEOTIDE SEQUENCE [LARGE SCALE GENOMIC DNA]</scope>
    <source>
        <strain evidence="2">G163CM</strain>
    </source>
</reference>
<keyword evidence="1" id="KW-1133">Transmembrane helix</keyword>
<dbReference type="EMBL" id="CP087880">
    <property type="protein sequence ID" value="UGS43523.1"/>
    <property type="molecule type" value="Genomic_DNA"/>
</dbReference>
<dbReference type="Proteomes" id="UP001199659">
    <property type="component" value="Chromosome"/>
</dbReference>
<keyword evidence="1" id="KW-0812">Transmembrane</keyword>
<feature type="transmembrane region" description="Helical" evidence="1">
    <location>
        <begin position="6"/>
        <end position="29"/>
    </location>
</feature>
<keyword evidence="3" id="KW-1185">Reference proteome</keyword>
<proteinExistence type="predicted"/>
<feature type="transmembrane region" description="Helical" evidence="1">
    <location>
        <begin position="101"/>
        <end position="121"/>
    </location>
</feature>
<feature type="transmembrane region" description="Helical" evidence="1">
    <location>
        <begin position="70"/>
        <end position="89"/>
    </location>
</feature>
<organism evidence="2 3">
    <name type="scientific">Pseudocitrobacter corydidari</name>
    <dbReference type="NCBI Taxonomy" id="2891570"/>
    <lineage>
        <taxon>Bacteria</taxon>
        <taxon>Pseudomonadati</taxon>
        <taxon>Pseudomonadota</taxon>
        <taxon>Gammaproteobacteria</taxon>
        <taxon>Enterobacterales</taxon>
        <taxon>Enterobacteriaceae</taxon>
        <taxon>Pseudocitrobacter</taxon>
    </lineage>
</organism>
<gene>
    <name evidence="2" type="ORF">G163CM_42980</name>
</gene>
<name>A0ABY3SCF9_9ENTR</name>